<feature type="transmembrane region" description="Helical" evidence="8">
    <location>
        <begin position="300"/>
        <end position="323"/>
    </location>
</feature>
<dbReference type="PANTHER" id="PTHR33908:SF11">
    <property type="entry name" value="MEMBRANE PROTEIN"/>
    <property type="match status" value="1"/>
</dbReference>
<dbReference type="Proteomes" id="UP000269352">
    <property type="component" value="Unassembled WGS sequence"/>
</dbReference>
<evidence type="ECO:0000256" key="2">
    <source>
        <dbReference type="ARBA" id="ARBA00022475"/>
    </source>
</evidence>
<keyword evidence="11" id="KW-1185">Reference proteome</keyword>
<keyword evidence="4" id="KW-0808">Transferase</keyword>
<feature type="transmembrane region" description="Helical" evidence="8">
    <location>
        <begin position="180"/>
        <end position="200"/>
    </location>
</feature>
<feature type="domain" description="Glycosyltransferase RgtA/B/C/D-like" evidence="9">
    <location>
        <begin position="43"/>
        <end position="191"/>
    </location>
</feature>
<dbReference type="AlphaFoldDB" id="A0A388TA85"/>
<keyword evidence="5 8" id="KW-0812">Transmembrane</keyword>
<keyword evidence="7 8" id="KW-0472">Membrane</keyword>
<evidence type="ECO:0000256" key="8">
    <source>
        <dbReference type="SAM" id="Phobius"/>
    </source>
</evidence>
<dbReference type="GO" id="GO:0016763">
    <property type="term" value="F:pentosyltransferase activity"/>
    <property type="evidence" value="ECO:0007669"/>
    <property type="project" value="TreeGrafter"/>
</dbReference>
<organism evidence="10 11">
    <name type="scientific">Termititenax aidoneus</name>
    <dbReference type="NCBI Taxonomy" id="2218524"/>
    <lineage>
        <taxon>Bacteria</taxon>
        <taxon>Bacillati</taxon>
        <taxon>Candidatus Margulisiibacteriota</taxon>
        <taxon>Candidatus Termititenacia</taxon>
        <taxon>Candidatus Termititenacales</taxon>
        <taxon>Candidatus Termititenacaceae</taxon>
        <taxon>Candidatus Termititenax</taxon>
    </lineage>
</organism>
<gene>
    <name evidence="10" type="ORF">NO1_0943</name>
</gene>
<evidence type="ECO:0000256" key="7">
    <source>
        <dbReference type="ARBA" id="ARBA00023136"/>
    </source>
</evidence>
<accession>A0A388TA85</accession>
<evidence type="ECO:0000256" key="4">
    <source>
        <dbReference type="ARBA" id="ARBA00022679"/>
    </source>
</evidence>
<name>A0A388TA85_TERA1</name>
<evidence type="ECO:0000313" key="11">
    <source>
        <dbReference type="Proteomes" id="UP000269352"/>
    </source>
</evidence>
<feature type="transmembrane region" description="Helical" evidence="8">
    <location>
        <begin position="329"/>
        <end position="355"/>
    </location>
</feature>
<feature type="transmembrane region" description="Helical" evidence="8">
    <location>
        <begin position="63"/>
        <end position="83"/>
    </location>
</feature>
<proteinExistence type="predicted"/>
<feature type="transmembrane region" description="Helical" evidence="8">
    <location>
        <begin position="146"/>
        <end position="174"/>
    </location>
</feature>
<dbReference type="GO" id="GO:0009103">
    <property type="term" value="P:lipopolysaccharide biosynthetic process"/>
    <property type="evidence" value="ECO:0007669"/>
    <property type="project" value="UniProtKB-ARBA"/>
</dbReference>
<comment type="subcellular location">
    <subcellularLocation>
        <location evidence="1">Cell membrane</location>
        <topology evidence="1">Multi-pass membrane protein</topology>
    </subcellularLocation>
</comment>
<protein>
    <submittedName>
        <fullName evidence="10">Dolichyl-phosphate-mannose-protein mannosyltransferase family</fullName>
    </submittedName>
</protein>
<dbReference type="InterPro" id="IPR038731">
    <property type="entry name" value="RgtA/B/C-like"/>
</dbReference>
<evidence type="ECO:0000256" key="1">
    <source>
        <dbReference type="ARBA" id="ARBA00004651"/>
    </source>
</evidence>
<dbReference type="GO" id="GO:0005886">
    <property type="term" value="C:plasma membrane"/>
    <property type="evidence" value="ECO:0007669"/>
    <property type="project" value="UniProtKB-SubCell"/>
</dbReference>
<keyword evidence="2" id="KW-1003">Cell membrane</keyword>
<evidence type="ECO:0000313" key="10">
    <source>
        <dbReference type="EMBL" id="GBR73595.1"/>
    </source>
</evidence>
<dbReference type="EMBL" id="BGZN01000014">
    <property type="protein sequence ID" value="GBR73595.1"/>
    <property type="molecule type" value="Genomic_DNA"/>
</dbReference>
<evidence type="ECO:0000259" key="9">
    <source>
        <dbReference type="Pfam" id="PF13231"/>
    </source>
</evidence>
<sequence>MGGGYLLRALAGLYYQNEQLPDFHSQYGPAATAFAAGLGYGGKPPGFILFLGALIKLSGQNHYIYPAILVQSAVSLLLCYVLYKITISIFHSETAGRLAAGISAFYPWLIYYSTQLSLEHWFVFWVALSIYYSIRFDQKRDFLTAIQLGFILGFTLWIRTVFLPYILLAALFFLIRKIPFAKISAVILIVSCFIIGWGSYNYYRGGEWTFTGGNADHNLYIGLNSKNKTGGGIWGEDAPSFEEIEKLTAALPPEKQKTWFKDEVKKFARENPKQVLLLAAKKMYIFWRPYPRAPEYTNPLTIAIIFFSFMPLVLLSIYTLWIFRQDKNYILLAYPILYIAQLNAIHLVFAGSLVYRFPIEPLLICLAAYGVNNLLDRA</sequence>
<feature type="transmembrane region" description="Helical" evidence="8">
    <location>
        <begin position="118"/>
        <end position="134"/>
    </location>
</feature>
<comment type="caution">
    <text evidence="10">The sequence shown here is derived from an EMBL/GenBank/DDBJ whole genome shotgun (WGS) entry which is preliminary data.</text>
</comment>
<feature type="transmembrane region" description="Helical" evidence="8">
    <location>
        <begin position="95"/>
        <end position="112"/>
    </location>
</feature>
<dbReference type="Pfam" id="PF13231">
    <property type="entry name" value="PMT_2"/>
    <property type="match status" value="1"/>
</dbReference>
<reference evidence="10 11" key="1">
    <citation type="journal article" date="2019" name="ISME J.">
        <title>Genome analyses of uncultured TG2/ZB3 bacteria in 'Margulisbacteria' specifically attached to ectosymbiotic spirochetes of protists in the termite gut.</title>
        <authorList>
            <person name="Utami Y.D."/>
            <person name="Kuwahara H."/>
            <person name="Igai K."/>
            <person name="Murakami T."/>
            <person name="Sugaya K."/>
            <person name="Morikawa T."/>
            <person name="Nagura Y."/>
            <person name="Yuki M."/>
            <person name="Deevong P."/>
            <person name="Inoue T."/>
            <person name="Kihara K."/>
            <person name="Lo N."/>
            <person name="Yamada A."/>
            <person name="Ohkuma M."/>
            <person name="Hongoh Y."/>
        </authorList>
    </citation>
    <scope>NUCLEOTIDE SEQUENCE [LARGE SCALE GENOMIC DNA]</scope>
    <source>
        <strain evidence="10">NkOx7-01</strain>
    </source>
</reference>
<dbReference type="PANTHER" id="PTHR33908">
    <property type="entry name" value="MANNOSYLTRANSFERASE YKCB-RELATED"/>
    <property type="match status" value="1"/>
</dbReference>
<dbReference type="InterPro" id="IPR050297">
    <property type="entry name" value="LipidA_mod_glycosyltrf_83"/>
</dbReference>
<evidence type="ECO:0000256" key="5">
    <source>
        <dbReference type="ARBA" id="ARBA00022692"/>
    </source>
</evidence>
<keyword evidence="3 10" id="KW-0328">Glycosyltransferase</keyword>
<keyword evidence="6 8" id="KW-1133">Transmembrane helix</keyword>
<evidence type="ECO:0000256" key="3">
    <source>
        <dbReference type="ARBA" id="ARBA00022676"/>
    </source>
</evidence>
<evidence type="ECO:0000256" key="6">
    <source>
        <dbReference type="ARBA" id="ARBA00022989"/>
    </source>
</evidence>